<evidence type="ECO:0000313" key="2">
    <source>
        <dbReference type="Proteomes" id="UP000288843"/>
    </source>
</evidence>
<evidence type="ECO:0000313" key="1">
    <source>
        <dbReference type="EMBL" id="RWT21918.1"/>
    </source>
</evidence>
<name>A0A443VL51_RAOPL</name>
<protein>
    <submittedName>
        <fullName evidence="1">Uncharacterized protein</fullName>
    </submittedName>
</protein>
<accession>A0A443VL51</accession>
<dbReference type="AlphaFoldDB" id="A0A443VL51"/>
<dbReference type="Proteomes" id="UP000288843">
    <property type="component" value="Unassembled WGS sequence"/>
</dbReference>
<gene>
    <name evidence="1" type="ORF">DN603_15930</name>
</gene>
<organism evidence="1 2">
    <name type="scientific">Raoultella planticola</name>
    <name type="common">Klebsiella planticola</name>
    <dbReference type="NCBI Taxonomy" id="575"/>
    <lineage>
        <taxon>Bacteria</taxon>
        <taxon>Pseudomonadati</taxon>
        <taxon>Pseudomonadota</taxon>
        <taxon>Gammaproteobacteria</taxon>
        <taxon>Enterobacterales</taxon>
        <taxon>Enterobacteriaceae</taxon>
        <taxon>Klebsiella/Raoultella group</taxon>
        <taxon>Raoultella</taxon>
    </lineage>
</organism>
<dbReference type="EMBL" id="QKOX01000015">
    <property type="protein sequence ID" value="RWT21918.1"/>
    <property type="molecule type" value="Genomic_DNA"/>
</dbReference>
<comment type="caution">
    <text evidence="1">The sequence shown here is derived from an EMBL/GenBank/DDBJ whole genome shotgun (WGS) entry which is preliminary data.</text>
</comment>
<sequence length="379" mass="40497">MAIQNKEIKRTDTTSPKVNTLADLKTHIVDGKGRKVSHSVWGTDINRTEIINQNDGSGQMLNVGYTDRSGNPQPFGNDVTDYVQALESALNETLNDGEFVAGLNAEVFPCEQRPFAAVPTPIIRETLTDRTVRFLSNGVYNPAKNAPTIQVAGGQTLMVNPVIADKDAKETGILCSAITHVSDFAMMGGWTGAGLMATATDMVDQYLRNMTSKVVDVLLDAPDLQSTKVGALSGKASAQADDILDAVAVNLPLYLGSSLTDYTLLVPEKYEAILNRAAQKAGMTEISELVGTAVASYSGDDRGVIILPKKYAMLSFRSTRSGDLVNVLVTRDANRAGYDVELVGALDVMATGTVKVKAGAFDTEAAASYPLVHVLKFED</sequence>
<dbReference type="RefSeq" id="WP_128319898.1">
    <property type="nucleotide sequence ID" value="NZ_QKOX01000015.1"/>
</dbReference>
<reference evidence="1 2" key="1">
    <citation type="submission" date="2018-06" db="EMBL/GenBank/DDBJ databases">
        <title>Carbapenemase-producing Enterobacteriaceae present in wastewater treatment plant effluent and nearby surface waters in the US.</title>
        <authorList>
            <person name="Mathys D.A."/>
            <person name="Mollenkopf D.F."/>
            <person name="Feicht S.M."/>
            <person name="Adams R.J."/>
            <person name="Albers A.L."/>
            <person name="Stuever D.M."/>
            <person name="Daniels J.B."/>
            <person name="Wittum T.E."/>
        </authorList>
    </citation>
    <scope>NUCLEOTIDE SEQUENCE [LARGE SCALE GENOMIC DNA]</scope>
    <source>
        <strain evidence="1 2">GEO_47_Down_B</strain>
    </source>
</reference>
<proteinExistence type="predicted"/>